<gene>
    <name evidence="2" type="ORF">GCM10022263_29460</name>
</gene>
<keyword evidence="3" id="KW-1185">Reference proteome</keyword>
<evidence type="ECO:0000313" key="2">
    <source>
        <dbReference type="EMBL" id="GAA3540106.1"/>
    </source>
</evidence>
<dbReference type="EMBL" id="BAABBB010000015">
    <property type="protein sequence ID" value="GAA3540106.1"/>
    <property type="molecule type" value="Genomic_DNA"/>
</dbReference>
<feature type="coiled-coil region" evidence="1">
    <location>
        <begin position="523"/>
        <end position="557"/>
    </location>
</feature>
<name>A0ABP6VVR2_9ACTN</name>
<comment type="caution">
    <text evidence="2">The sequence shown here is derived from an EMBL/GenBank/DDBJ whole genome shotgun (WGS) entry which is preliminary data.</text>
</comment>
<proteinExistence type="predicted"/>
<sequence length="635" mass="67979">MAPDELERQAFERYAAGDLEGAVTAWEQLYDVQLAAGETGAAARAGALVALNLLCETGLLAPVRGWVARVRRLVGEDPPGPVHALLAIIRTYERFLSGDPDSALEPAREAVALGEEFGVDPARGLGRVALARLAIHRGEVDEGIDLLDELAVDLAAGTFDPLTTGNVYCELICAALWLGRHDRAREWTDVMERWRHGPAFGATHGRCRVHRAELLRFSGPADAAEQEALAACAQLRPWLRREYGWPLVELGNIRLRRGDLDGAEAAFREAHEHAWSPQPGLALVRLARGDVAGAAAMVRDEVAHPMDVPWKERPPFGDLRLVPLLAAQAEIAVAGDDPAAAEQVAAELERIVARYPSAALHADAALARARAALLGADPSLAVGPARAAVAAWTELDAPYDAACARVVLGQAHRALRNDDLARLEWEAAAAAFAAFGAAGRVTEVAGLLGERLTPTPGRTATLVRDGDRWRIGYAGVEAWVPDLKGVHLLAALLASPGREVHVLDLAGAGVVQAGLPVLDDEARASYRRRLREVEADVAEAERDHDEARRQLAERDRDYLLAELAGAVGLGGRARVTGGTAERARTSVTRSLRYALARIAEVHPEIGGHLSRAVRTGACCSYAPDPVVPLTWEVVT</sequence>
<evidence type="ECO:0000256" key="1">
    <source>
        <dbReference type="SAM" id="Coils"/>
    </source>
</evidence>
<protein>
    <recommendedName>
        <fullName evidence="4">Tetratricopeptide repeat protein</fullName>
    </recommendedName>
</protein>
<evidence type="ECO:0000313" key="3">
    <source>
        <dbReference type="Proteomes" id="UP001500301"/>
    </source>
</evidence>
<evidence type="ECO:0008006" key="4">
    <source>
        <dbReference type="Google" id="ProtNLM"/>
    </source>
</evidence>
<accession>A0ABP6VVR2</accession>
<reference evidence="3" key="1">
    <citation type="journal article" date="2019" name="Int. J. Syst. Evol. Microbiol.">
        <title>The Global Catalogue of Microorganisms (GCM) 10K type strain sequencing project: providing services to taxonomists for standard genome sequencing and annotation.</title>
        <authorList>
            <consortium name="The Broad Institute Genomics Platform"/>
            <consortium name="The Broad Institute Genome Sequencing Center for Infectious Disease"/>
            <person name="Wu L."/>
            <person name="Ma J."/>
        </authorList>
    </citation>
    <scope>NUCLEOTIDE SEQUENCE [LARGE SCALE GENOMIC DNA]</scope>
    <source>
        <strain evidence="3">JCM 17460</strain>
    </source>
</reference>
<dbReference type="Proteomes" id="UP001500301">
    <property type="component" value="Unassembled WGS sequence"/>
</dbReference>
<organism evidence="2 3">
    <name type="scientific">Nocardioides daeguensis</name>
    <dbReference type="NCBI Taxonomy" id="908359"/>
    <lineage>
        <taxon>Bacteria</taxon>
        <taxon>Bacillati</taxon>
        <taxon>Actinomycetota</taxon>
        <taxon>Actinomycetes</taxon>
        <taxon>Propionibacteriales</taxon>
        <taxon>Nocardioidaceae</taxon>
        <taxon>Nocardioides</taxon>
    </lineage>
</organism>
<keyword evidence="1" id="KW-0175">Coiled coil</keyword>
<dbReference type="RefSeq" id="WP_218235225.1">
    <property type="nucleotide sequence ID" value="NZ_BAABBB010000015.1"/>
</dbReference>